<evidence type="ECO:0000256" key="1">
    <source>
        <dbReference type="ARBA" id="ARBA00004496"/>
    </source>
</evidence>
<accession>A0A1I0RJP1</accession>
<dbReference type="InterPro" id="IPR004446">
    <property type="entry name" value="Heptose_bisP_phosphatase"/>
</dbReference>
<dbReference type="PIRSF" id="PIRSF004682">
    <property type="entry name" value="GmhB"/>
    <property type="match status" value="1"/>
</dbReference>
<evidence type="ECO:0000313" key="12">
    <source>
        <dbReference type="Proteomes" id="UP000199437"/>
    </source>
</evidence>
<dbReference type="Pfam" id="PF13242">
    <property type="entry name" value="Hydrolase_like"/>
    <property type="match status" value="1"/>
</dbReference>
<evidence type="ECO:0000256" key="2">
    <source>
        <dbReference type="ARBA" id="ARBA00022490"/>
    </source>
</evidence>
<gene>
    <name evidence="11" type="ORF">SAMN05216290_3662</name>
</gene>
<dbReference type="InterPro" id="IPR006543">
    <property type="entry name" value="Histidinol-phos"/>
</dbReference>
<dbReference type="GO" id="GO:0005975">
    <property type="term" value="P:carbohydrate metabolic process"/>
    <property type="evidence" value="ECO:0007669"/>
    <property type="project" value="InterPro"/>
</dbReference>
<dbReference type="Gene3D" id="3.40.50.1000">
    <property type="entry name" value="HAD superfamily/HAD-like"/>
    <property type="match status" value="1"/>
</dbReference>
<dbReference type="InterPro" id="IPR006549">
    <property type="entry name" value="HAD-SF_hydro_IIIA"/>
</dbReference>
<keyword evidence="4 7" id="KW-0378">Hydrolase</keyword>
<dbReference type="PANTHER" id="PTHR42891">
    <property type="entry name" value="D-GLYCERO-BETA-D-MANNO-HEPTOSE-1,7-BISPHOSPHATE 7-PHOSPHATASE"/>
    <property type="match status" value="1"/>
</dbReference>
<protein>
    <recommendedName>
        <fullName evidence="6 7">D,D-heptose 1,7-bisphosphate phosphatase</fullName>
        <ecNumber evidence="7">3.1.3.-</ecNumber>
    </recommendedName>
</protein>
<dbReference type="OrthoDB" id="9813880at2"/>
<dbReference type="SUPFAM" id="SSF56784">
    <property type="entry name" value="HAD-like"/>
    <property type="match status" value="1"/>
</dbReference>
<dbReference type="Proteomes" id="UP000199437">
    <property type="component" value="Unassembled WGS sequence"/>
</dbReference>
<keyword evidence="5 7" id="KW-0119">Carbohydrate metabolism</keyword>
<evidence type="ECO:0000256" key="10">
    <source>
        <dbReference type="PIRSR" id="PIRSR004682-4"/>
    </source>
</evidence>
<comment type="subcellular location">
    <subcellularLocation>
        <location evidence="1 7">Cytoplasm</location>
    </subcellularLocation>
</comment>
<feature type="site" description="Stabilizes the phosphoryl group" evidence="9">
    <location>
        <position position="103"/>
    </location>
</feature>
<dbReference type="InterPro" id="IPR036412">
    <property type="entry name" value="HAD-like_sf"/>
</dbReference>
<feature type="active site" description="Proton donor" evidence="8">
    <location>
        <position position="13"/>
    </location>
</feature>
<evidence type="ECO:0000256" key="9">
    <source>
        <dbReference type="PIRSR" id="PIRSR004682-3"/>
    </source>
</evidence>
<dbReference type="EMBL" id="FOIR01000004">
    <property type="protein sequence ID" value="SEW40984.1"/>
    <property type="molecule type" value="Genomic_DNA"/>
</dbReference>
<dbReference type="InterPro" id="IPR023214">
    <property type="entry name" value="HAD_sf"/>
</dbReference>
<feature type="binding site" evidence="10">
    <location>
        <position position="11"/>
    </location>
    <ligand>
        <name>Mg(2+)</name>
        <dbReference type="ChEBI" id="CHEBI:18420"/>
    </ligand>
</feature>
<keyword evidence="12" id="KW-1185">Reference proteome</keyword>
<dbReference type="STRING" id="1267423.SAMN05216290_3662"/>
<sequence length="173" mass="19366">MTKAVKCVFLDRDGVLNEELGYQVSHFDEFKIRDEVPKALQQFKSAGYLLVVITNQSGIAKGTYNEGFVRKCHEAIQAACDYVIDDLYFAPGYDKISKTLSRKPRGLMFEKAIAKHGIDTSKSWMIGDRESDMIPSKKLGINTVHLTEGEKSEFADYKVHSLLEAAQLIINAG</sequence>
<feature type="binding site" evidence="10">
    <location>
        <position position="13"/>
    </location>
    <ligand>
        <name>Mg(2+)</name>
        <dbReference type="ChEBI" id="CHEBI:18420"/>
    </ligand>
</feature>
<keyword evidence="3 10" id="KW-0479">Metal-binding</keyword>
<dbReference type="GeneID" id="99988332"/>
<keyword evidence="10" id="KW-0460">Magnesium</keyword>
<evidence type="ECO:0000256" key="5">
    <source>
        <dbReference type="ARBA" id="ARBA00023277"/>
    </source>
</evidence>
<feature type="site" description="Contributes to substrate recognition" evidence="9">
    <location>
        <position position="102"/>
    </location>
</feature>
<evidence type="ECO:0000313" key="11">
    <source>
        <dbReference type="EMBL" id="SEW40984.1"/>
    </source>
</evidence>
<feature type="binding site" evidence="10">
    <location>
        <position position="128"/>
    </location>
    <ligand>
        <name>Mg(2+)</name>
        <dbReference type="ChEBI" id="CHEBI:18420"/>
    </ligand>
</feature>
<evidence type="ECO:0000256" key="6">
    <source>
        <dbReference type="ARBA" id="ARBA00031828"/>
    </source>
</evidence>
<evidence type="ECO:0000256" key="8">
    <source>
        <dbReference type="PIRSR" id="PIRSR004682-1"/>
    </source>
</evidence>
<dbReference type="RefSeq" id="WP_090260566.1">
    <property type="nucleotide sequence ID" value="NZ_FOIR01000004.1"/>
</dbReference>
<comment type="cofactor">
    <cofactor evidence="10">
        <name>Mg(2+)</name>
        <dbReference type="ChEBI" id="CHEBI:18420"/>
    </cofactor>
</comment>
<proteinExistence type="inferred from homology"/>
<dbReference type="EC" id="3.1.3.-" evidence="7"/>
<dbReference type="AlphaFoldDB" id="A0A1I0RJP1"/>
<dbReference type="PANTHER" id="PTHR42891:SF1">
    <property type="entry name" value="D-GLYCERO-BETA-D-MANNO-HEPTOSE-1,7-BISPHOSPHATE 7-PHOSPHATASE"/>
    <property type="match status" value="1"/>
</dbReference>
<evidence type="ECO:0000256" key="4">
    <source>
        <dbReference type="ARBA" id="ARBA00022801"/>
    </source>
</evidence>
<comment type="similarity">
    <text evidence="7">Belongs to the gmhB family.</text>
</comment>
<feature type="site" description="Stabilizes the phosphoryl group" evidence="9">
    <location>
        <position position="54"/>
    </location>
</feature>
<feature type="active site" description="Nucleophile" evidence="8">
    <location>
        <position position="11"/>
    </location>
</feature>
<evidence type="ECO:0000256" key="3">
    <source>
        <dbReference type="ARBA" id="ARBA00022723"/>
    </source>
</evidence>
<reference evidence="12" key="1">
    <citation type="submission" date="2016-10" db="EMBL/GenBank/DDBJ databases">
        <authorList>
            <person name="Varghese N."/>
            <person name="Submissions S."/>
        </authorList>
    </citation>
    <scope>NUCLEOTIDE SEQUENCE [LARGE SCALE GENOMIC DNA]</scope>
    <source>
        <strain evidence="12">CGMCC 1.12402</strain>
    </source>
</reference>
<dbReference type="GO" id="GO:0005737">
    <property type="term" value="C:cytoplasm"/>
    <property type="evidence" value="ECO:0007669"/>
    <property type="project" value="UniProtKB-SubCell"/>
</dbReference>
<name>A0A1I0RJP1_9BACT</name>
<evidence type="ECO:0000256" key="7">
    <source>
        <dbReference type="PIRNR" id="PIRNR004682"/>
    </source>
</evidence>
<dbReference type="GO" id="GO:0046872">
    <property type="term" value="F:metal ion binding"/>
    <property type="evidence" value="ECO:0007669"/>
    <property type="project" value="UniProtKB-KW"/>
</dbReference>
<dbReference type="NCBIfam" id="TIGR01656">
    <property type="entry name" value="Histidinol-ppas"/>
    <property type="match status" value="1"/>
</dbReference>
<dbReference type="NCBIfam" id="TIGR01662">
    <property type="entry name" value="HAD-SF-IIIA"/>
    <property type="match status" value="1"/>
</dbReference>
<keyword evidence="2 7" id="KW-0963">Cytoplasm</keyword>
<dbReference type="GO" id="GO:0016791">
    <property type="term" value="F:phosphatase activity"/>
    <property type="evidence" value="ECO:0007669"/>
    <property type="project" value="InterPro"/>
</dbReference>
<organism evidence="11 12">
    <name type="scientific">Roseivirga pacifica</name>
    <dbReference type="NCBI Taxonomy" id="1267423"/>
    <lineage>
        <taxon>Bacteria</taxon>
        <taxon>Pseudomonadati</taxon>
        <taxon>Bacteroidota</taxon>
        <taxon>Cytophagia</taxon>
        <taxon>Cytophagales</taxon>
        <taxon>Roseivirgaceae</taxon>
        <taxon>Roseivirga</taxon>
    </lineage>
</organism>